<gene>
    <name evidence="2" type="ORF">BKA55DRAFT_540104</name>
</gene>
<proteinExistence type="predicted"/>
<protein>
    <recommendedName>
        <fullName evidence="1">DUF6546 domain-containing protein</fullName>
    </recommendedName>
</protein>
<reference evidence="2" key="1">
    <citation type="journal article" date="2021" name="Nat. Commun.">
        <title>Genetic determinants of endophytism in the Arabidopsis root mycobiome.</title>
        <authorList>
            <person name="Mesny F."/>
            <person name="Miyauchi S."/>
            <person name="Thiergart T."/>
            <person name="Pickel B."/>
            <person name="Atanasova L."/>
            <person name="Karlsson M."/>
            <person name="Huettel B."/>
            <person name="Barry K.W."/>
            <person name="Haridas S."/>
            <person name="Chen C."/>
            <person name="Bauer D."/>
            <person name="Andreopoulos W."/>
            <person name="Pangilinan J."/>
            <person name="LaButti K."/>
            <person name="Riley R."/>
            <person name="Lipzen A."/>
            <person name="Clum A."/>
            <person name="Drula E."/>
            <person name="Henrissat B."/>
            <person name="Kohler A."/>
            <person name="Grigoriev I.V."/>
            <person name="Martin F.M."/>
            <person name="Hacquard S."/>
        </authorList>
    </citation>
    <scope>NUCLEOTIDE SEQUENCE</scope>
    <source>
        <strain evidence="2">MPI-CAGE-AT-0023</strain>
    </source>
</reference>
<dbReference type="Proteomes" id="UP000720189">
    <property type="component" value="Unassembled WGS sequence"/>
</dbReference>
<dbReference type="InterPro" id="IPR046676">
    <property type="entry name" value="DUF6546"/>
</dbReference>
<evidence type="ECO:0000313" key="3">
    <source>
        <dbReference type="Proteomes" id="UP000720189"/>
    </source>
</evidence>
<feature type="domain" description="DUF6546" evidence="1">
    <location>
        <begin position="291"/>
        <end position="453"/>
    </location>
</feature>
<dbReference type="EMBL" id="JAGMUX010000009">
    <property type="protein sequence ID" value="KAH7248679.1"/>
    <property type="molecule type" value="Genomic_DNA"/>
</dbReference>
<dbReference type="RefSeq" id="XP_046048474.1">
    <property type="nucleotide sequence ID" value="XM_046190220.1"/>
</dbReference>
<keyword evidence="3" id="KW-1185">Reference proteome</keyword>
<dbReference type="GeneID" id="70220174"/>
<accession>A0A9P9H1V2</accession>
<organism evidence="2 3">
    <name type="scientific">Fusarium redolens</name>
    <dbReference type="NCBI Taxonomy" id="48865"/>
    <lineage>
        <taxon>Eukaryota</taxon>
        <taxon>Fungi</taxon>
        <taxon>Dikarya</taxon>
        <taxon>Ascomycota</taxon>
        <taxon>Pezizomycotina</taxon>
        <taxon>Sordariomycetes</taxon>
        <taxon>Hypocreomycetidae</taxon>
        <taxon>Hypocreales</taxon>
        <taxon>Nectriaceae</taxon>
        <taxon>Fusarium</taxon>
        <taxon>Fusarium redolens species complex</taxon>
    </lineage>
</organism>
<evidence type="ECO:0000313" key="2">
    <source>
        <dbReference type="EMBL" id="KAH7248679.1"/>
    </source>
</evidence>
<name>A0A9P9H1V2_FUSRE</name>
<evidence type="ECO:0000259" key="1">
    <source>
        <dbReference type="Pfam" id="PF20183"/>
    </source>
</evidence>
<comment type="caution">
    <text evidence="2">The sequence shown here is derived from an EMBL/GenBank/DDBJ whole genome shotgun (WGS) entry which is preliminary data.</text>
</comment>
<dbReference type="AlphaFoldDB" id="A0A9P9H1V2"/>
<sequence>MPRFHSLPPEIQDMILQEVSREPSTAPYAVVCKAWQDFFERKNFKSLAINQRDLPCLSRIVTPRRQGFVKQIWYRIFLPNHTTRTLKTFEKPRVLWRADKVFTSSILNLWDILSLWSPQNRITFELSAFSYCDWAHIMRPERIFERDLAEYKVHKKLELRKPYHYDNPHEPYVDQYRLFSSPNIDHRMRTHWNALRHDLLGWKNIEFTTAADEKTVPWYTEEDNILPSVPIISKFLIRRTQFRQFCPWTLSEIFDSLENIEGITIERWASVDAEDETYWNQGAHVAYAMDLPVSVKSLSINGEKCRAFQDWASSDVKWRRGLAKSIRQYSKNLEHMSVTDIIDAKDFLRRFRTSLPEEEFDSLRRWPDLQVLTLSTDLFETQDRDQIENLLCAAARAARKMPKLRTFEIRSSKDAQCLFRYNIVQAIAEITWSGPIVDSTEIMKEWEKTSAWRNNRDVRTNDF</sequence>
<dbReference type="OrthoDB" id="4802432at2759"/>
<dbReference type="Pfam" id="PF20183">
    <property type="entry name" value="DUF6546"/>
    <property type="match status" value="1"/>
</dbReference>